<gene>
    <name evidence="3" type="ORF">SPHA_74180</name>
</gene>
<dbReference type="SUPFAM" id="SSF46785">
    <property type="entry name" value="Winged helix' DNA-binding domain"/>
    <property type="match status" value="1"/>
</dbReference>
<dbReference type="InterPro" id="IPR036388">
    <property type="entry name" value="WH-like_DNA-bd_sf"/>
</dbReference>
<dbReference type="OrthoDB" id="276323at2759"/>
<organism evidence="3 4">
    <name type="scientific">Acanthosepion pharaonis</name>
    <name type="common">Pharaoh cuttlefish</name>
    <name type="synonym">Sepia pharaonis</name>
    <dbReference type="NCBI Taxonomy" id="158019"/>
    <lineage>
        <taxon>Eukaryota</taxon>
        <taxon>Metazoa</taxon>
        <taxon>Spiralia</taxon>
        <taxon>Lophotrochozoa</taxon>
        <taxon>Mollusca</taxon>
        <taxon>Cephalopoda</taxon>
        <taxon>Coleoidea</taxon>
        <taxon>Decapodiformes</taxon>
        <taxon>Sepiida</taxon>
        <taxon>Sepiina</taxon>
        <taxon>Sepiidae</taxon>
        <taxon>Acanthosepion</taxon>
    </lineage>
</organism>
<feature type="domain" description="DEP" evidence="2">
    <location>
        <begin position="31"/>
        <end position="125"/>
    </location>
</feature>
<dbReference type="PROSITE" id="PS50186">
    <property type="entry name" value="DEP"/>
    <property type="match status" value="1"/>
</dbReference>
<evidence type="ECO:0000313" key="4">
    <source>
        <dbReference type="Proteomes" id="UP000597762"/>
    </source>
</evidence>
<dbReference type="Gene3D" id="1.10.10.10">
    <property type="entry name" value="Winged helix-like DNA-binding domain superfamily/Winged helix DNA-binding domain"/>
    <property type="match status" value="1"/>
</dbReference>
<name>A0A812EIC8_ACAPH</name>
<accession>A0A812EIC8</accession>
<reference evidence="3" key="1">
    <citation type="submission" date="2021-01" db="EMBL/GenBank/DDBJ databases">
        <authorList>
            <person name="Li R."/>
            <person name="Bekaert M."/>
        </authorList>
    </citation>
    <scope>NUCLEOTIDE SEQUENCE</scope>
    <source>
        <strain evidence="3">Farmed</strain>
    </source>
</reference>
<dbReference type="EMBL" id="CAHIKZ030005408">
    <property type="protein sequence ID" value="CAE1324417.1"/>
    <property type="molecule type" value="Genomic_DNA"/>
</dbReference>
<keyword evidence="4" id="KW-1185">Reference proteome</keyword>
<dbReference type="SMART" id="SM00049">
    <property type="entry name" value="DEP"/>
    <property type="match status" value="1"/>
</dbReference>
<dbReference type="GO" id="GO:0035556">
    <property type="term" value="P:intracellular signal transduction"/>
    <property type="evidence" value="ECO:0007669"/>
    <property type="project" value="InterPro"/>
</dbReference>
<dbReference type="Proteomes" id="UP000597762">
    <property type="component" value="Unassembled WGS sequence"/>
</dbReference>
<sequence length="524" mass="60040">MRFERGFPLRESKVYTPFRATEIWNAIVNHLKSNVEVKRRRHIMRYYNNCFTGCSAVETIYQYLVNDKETFSVNISRDNAIKVCQTMLDKKVFEPVPPPTRQSYGNTYKKPVFEDSASKLYRFSPISNVPVPSTVSTCPNCSMSSLDDSDGENDHSMETAPVPRRKSMDPSIICNPEEPSPRPTIMRVRSTGSIQLCQNTPLVKHPMKAPMQVQEDVLKQVALCELLRILDVPIIDGFLSHLYRDSSPRAFGWTNFGATFNTCTSPMFGKKAHDAFLTAAMDCIATSSQDLPGLRREGFCVPLSVDEKRHLFEMVLNVHTNLEKTLLSEWDVDFHLAICNMILHGKEEKAKLAFHLYSLVLAQYHKDKLIRLFKFIQFVVSDEQLQQCSQMYSSHCVLQVFTDSILRHPLLAHELAVIVVSFFFDNQALLTKSPPKYLQDEIDRILVEIQSGTLVPYQPPRFSQALSVSDYELQTSQSTASSLVQMMNSLIDDVKLSLKDKKHKLKQFQKHHPQLYKKYFSNMV</sequence>
<dbReference type="InterPro" id="IPR000591">
    <property type="entry name" value="DEP_dom"/>
</dbReference>
<feature type="region of interest" description="Disordered" evidence="1">
    <location>
        <begin position="142"/>
        <end position="183"/>
    </location>
</feature>
<dbReference type="InterPro" id="IPR036390">
    <property type="entry name" value="WH_DNA-bd_sf"/>
</dbReference>
<proteinExistence type="predicted"/>
<dbReference type="PANTHER" id="PTHR16206:SF19">
    <property type="entry name" value="DEP DOMAIN-CONTAINING PROTEIN"/>
    <property type="match status" value="1"/>
</dbReference>
<evidence type="ECO:0000256" key="1">
    <source>
        <dbReference type="SAM" id="MobiDB-lite"/>
    </source>
</evidence>
<dbReference type="Pfam" id="PF00610">
    <property type="entry name" value="DEP"/>
    <property type="match status" value="1"/>
</dbReference>
<comment type="caution">
    <text evidence="3">The sequence shown here is derived from an EMBL/GenBank/DDBJ whole genome shotgun (WGS) entry which is preliminary data.</text>
</comment>
<dbReference type="PANTHER" id="PTHR16206">
    <property type="entry name" value="DEP DOMAIN-CONTAINING"/>
    <property type="match status" value="1"/>
</dbReference>
<evidence type="ECO:0000259" key="2">
    <source>
        <dbReference type="PROSITE" id="PS50186"/>
    </source>
</evidence>
<evidence type="ECO:0000313" key="3">
    <source>
        <dbReference type="EMBL" id="CAE1324417.1"/>
    </source>
</evidence>
<dbReference type="AlphaFoldDB" id="A0A812EIC8"/>
<protein>
    <recommendedName>
        <fullName evidence="2">DEP domain-containing protein</fullName>
    </recommendedName>
</protein>